<dbReference type="EMBL" id="DAKRPA010000196">
    <property type="protein sequence ID" value="DAZ95636.1"/>
    <property type="molecule type" value="Genomic_DNA"/>
</dbReference>
<dbReference type="PANTHER" id="PTHR19871">
    <property type="entry name" value="BETA TRANSDUCIN-RELATED PROTEIN"/>
    <property type="match status" value="1"/>
</dbReference>
<dbReference type="InterPro" id="IPR003593">
    <property type="entry name" value="AAA+_ATPase"/>
</dbReference>
<reference evidence="4" key="2">
    <citation type="journal article" date="2023" name="Microbiol Resour">
        <title>Decontamination and Annotation of the Draft Genome Sequence of the Oomycete Lagenidium giganteum ARSEF 373.</title>
        <authorList>
            <person name="Morgan W.R."/>
            <person name="Tartar A."/>
        </authorList>
    </citation>
    <scope>NUCLEOTIDE SEQUENCE</scope>
    <source>
        <strain evidence="4">ARSEF 373</strain>
    </source>
</reference>
<evidence type="ECO:0000256" key="1">
    <source>
        <dbReference type="SAM" id="Coils"/>
    </source>
</evidence>
<feature type="domain" description="AAA+ ATPase" evidence="3">
    <location>
        <begin position="91"/>
        <end position="258"/>
    </location>
</feature>
<dbReference type="InterPro" id="IPR041664">
    <property type="entry name" value="AAA_16"/>
</dbReference>
<accession>A0AAV2YPC0</accession>
<dbReference type="InterPro" id="IPR027417">
    <property type="entry name" value="P-loop_NTPase"/>
</dbReference>
<dbReference type="SUPFAM" id="SSF52540">
    <property type="entry name" value="P-loop containing nucleoside triphosphate hydrolases"/>
    <property type="match status" value="1"/>
</dbReference>
<feature type="region of interest" description="Disordered" evidence="2">
    <location>
        <begin position="1"/>
        <end position="29"/>
    </location>
</feature>
<dbReference type="PANTHER" id="PTHR19871:SF14">
    <property type="entry name" value="DUF4062 DOMAIN-CONTAINING PROTEIN"/>
    <property type="match status" value="1"/>
</dbReference>
<feature type="region of interest" description="Disordered" evidence="2">
    <location>
        <begin position="1654"/>
        <end position="1680"/>
    </location>
</feature>
<sequence>MHSTMERRKSVIGSPISHAASPTAASTAPKPLVLGSTDASECWDSLSYLESTFHYGFMRSRLRTGEFVYHENPRLTRDLDEYCDVDSMHQAKGPILLLGETGVGKSTFLSNWLVRRRKMFQNWQPSYPEFIFYHVVGCSRQSLLVSNLLERILREIKEFFELNKDIPEVEERLSWQFPRFLEAAARKGRVILIIDGLQRLRTNDGESILKWLPLSFPPNVRLIFSGTTNSSFTKLLGGGSAAVHERIALNAQMIERIKVEANRRNWTIVHVLPLLEEERRRITRKFLHKHDPSRQQGAGKQLPAAGPGSPTGRSDSFTKTRIIGFQMYELQQRALISLPLTANAQFLKVLLTCLAWAAQEGFNLHVVFEQWLSVDSLGQLFEAILRCMETGYLPDVQAMDDAKQFLKENSLSLFTNPPSPTSRRRTVIASKQVNTSPRNNSLPGQRSSEFEYVDTAGTGRPTTPLLRPLELTFSEVPSPGTKLQTLTRALTAEAHVAPLEATCETKELFVPAASTHGELQGDEMNGNNADGVDMSIRPSGMRPSSSTGVRTPFSLVTKGGDDTSVAQKSSSLDGVPTYLCGGQYVPGLGILLGKALSLLFVCRHGLLLNELRHILNGVVMEDRASQQTQYLHRKASFSNVRNMARERLTAFTEDEWKLLQRALRALGVLLVQEVLVLPICKETLREVIWWRYIGSEQAEQQYHHWLIRFFRIHPTTFRRVEELPWHLKRCYHWDALRNVLVNLPMFQLLYTANYKAELFGYWKTLSDGPLLVYDAHASSTDPPVYMAPFDIVREYGKSLEDWYKATKPTTKTFTRMLSLLTKFMYDFCQFYQGHLPAFNHTPFDLKSLHLDGFGFVEDLPHALSSNNAAAATASAASMGVGFLGAPMPMSAGMSAPASSSDSPLLVAIDSFNTLSNAQNAHHGASREREAPGNWFFYYQRWVWIHFPWLSLGKDILIKDATGAPIPSAANLTLATPHDGLGSALTSHTAFADKHFADSTTATPTLDPVTLDVDTNGDHGAVKSHAGHHRGSAVHLRHNSQKLVHRASVHFDPRFWDVKKSMFDTDGVLKRKMSTSPSKIKSLQHTSVVSQLPSTDTHQIVSPDNLFRKKSTYLAVKNVLASSVKSLPSSTLANSASMPTLPENATTFITEGEDAEHDNNDEQLELIPEIVVPALPPTNNTVVKTLLPSAAGMIKEAVISSINPNDAIANVSTAFGLPAHFQDYPQNEWHVKQSYNYQVVLKLQTMLDNVKIEVRKKQKQLQATKLKIRETKKRYEVTMREADMAKQAMEEMSSRMDKLESIIRNIDRQEKNHRRLLRGCEEFPACDPSHFATMKKELKLLQVKLKDLNDERKMLQLKKNHLQTMELPIIQKEVEKSKRLLSAVVEKLERSREKMAHEQASTDKLFQRRLEMIASVRKTAVSNAEAPMSEGEAAAAAEMATTASTRSLAAKVALQQCEAMCEKIQKATGFSKLEHILQKFVSREELNKSFEEQAKIYEARLKQIKMHQTDLEEQLHSLELSNATSITEDPRLLEEKLRVAEVELARVERTQNTYLTISKEIIAGAARVVKLMGITSCRTPHQDAIAAAQLWPPPLGFDGDSNLTTEFESLEPKDIANLLMVCQDRACAMIDMIEGGRGDPDSNFALINDLPAKTRSKGKEYNDKGHHHHHHSHHKGKKHTSLVVDNKKDVIGSIGTITLQEAPTTPEMEDEAMMAEVLTREAIKISSKNKVGQVKRRGGHSAHPTTGHHHAEQDNDG</sequence>
<feature type="compositionally biased region" description="Low complexity" evidence="2">
    <location>
        <begin position="19"/>
        <end position="29"/>
    </location>
</feature>
<dbReference type="Proteomes" id="UP001146120">
    <property type="component" value="Unassembled WGS sequence"/>
</dbReference>
<dbReference type="SMART" id="SM00382">
    <property type="entry name" value="AAA"/>
    <property type="match status" value="1"/>
</dbReference>
<feature type="region of interest" description="Disordered" evidence="2">
    <location>
        <begin position="1723"/>
        <end position="1756"/>
    </location>
</feature>
<protein>
    <recommendedName>
        <fullName evidence="3">AAA+ ATPase domain-containing protein</fullName>
    </recommendedName>
</protein>
<dbReference type="InterPro" id="IPR025662">
    <property type="entry name" value="Sigma_54_int_dom_ATP-bd_1"/>
</dbReference>
<gene>
    <name evidence="4" type="ORF">N0F65_002265</name>
</gene>
<feature type="compositionally biased region" description="Basic residues" evidence="2">
    <location>
        <begin position="1664"/>
        <end position="1679"/>
    </location>
</feature>
<evidence type="ECO:0000256" key="2">
    <source>
        <dbReference type="SAM" id="MobiDB-lite"/>
    </source>
</evidence>
<proteinExistence type="predicted"/>
<dbReference type="Pfam" id="PF13191">
    <property type="entry name" value="AAA_16"/>
    <property type="match status" value="1"/>
</dbReference>
<comment type="caution">
    <text evidence="4">The sequence shown here is derived from an EMBL/GenBank/DDBJ whole genome shotgun (WGS) entry which is preliminary data.</text>
</comment>
<feature type="coiled-coil region" evidence="1">
    <location>
        <begin position="1239"/>
        <end position="1364"/>
    </location>
</feature>
<dbReference type="Gene3D" id="3.40.50.300">
    <property type="entry name" value="P-loop containing nucleotide triphosphate hydrolases"/>
    <property type="match status" value="1"/>
</dbReference>
<keyword evidence="1" id="KW-0175">Coiled coil</keyword>
<evidence type="ECO:0000259" key="3">
    <source>
        <dbReference type="SMART" id="SM00382"/>
    </source>
</evidence>
<name>A0AAV2YPC0_9STRA</name>
<feature type="region of interest" description="Disordered" evidence="2">
    <location>
        <begin position="287"/>
        <end position="316"/>
    </location>
</feature>
<keyword evidence="5" id="KW-1185">Reference proteome</keyword>
<dbReference type="PROSITE" id="PS00675">
    <property type="entry name" value="SIGMA54_INTERACT_1"/>
    <property type="match status" value="1"/>
</dbReference>
<dbReference type="InterPro" id="IPR052752">
    <property type="entry name" value="NACHT-WD_repeat"/>
</dbReference>
<evidence type="ECO:0000313" key="4">
    <source>
        <dbReference type="EMBL" id="DAZ95636.1"/>
    </source>
</evidence>
<reference evidence="4" key="1">
    <citation type="submission" date="2022-11" db="EMBL/GenBank/DDBJ databases">
        <authorList>
            <person name="Morgan W.R."/>
            <person name="Tartar A."/>
        </authorList>
    </citation>
    <scope>NUCLEOTIDE SEQUENCE</scope>
    <source>
        <strain evidence="4">ARSEF 373</strain>
    </source>
</reference>
<evidence type="ECO:0000313" key="5">
    <source>
        <dbReference type="Proteomes" id="UP001146120"/>
    </source>
</evidence>
<organism evidence="4 5">
    <name type="scientific">Lagenidium giganteum</name>
    <dbReference type="NCBI Taxonomy" id="4803"/>
    <lineage>
        <taxon>Eukaryota</taxon>
        <taxon>Sar</taxon>
        <taxon>Stramenopiles</taxon>
        <taxon>Oomycota</taxon>
        <taxon>Peronosporomycetes</taxon>
        <taxon>Pythiales</taxon>
        <taxon>Pythiaceae</taxon>
    </lineage>
</organism>
<feature type="coiled-coil region" evidence="1">
    <location>
        <begin position="1486"/>
        <end position="1513"/>
    </location>
</feature>